<sequence length="204" mass="22274">MNTTHILPIFVWATFFTTISCSTAFCVLSAIFLSWLTKLSPPEIHSAVNSALNMATNTLGIGLASPGVVLLSAIFVLATLLVPTWRGLYRSGFVWGVVSSLWIAMSVVNLLFCLMLQWHPCSAMSQVQRSLHLAAIPGATGACRKLIAVNILGVINLFCMVAFPVALFYMYKPSARLNRNKTNEGNNEVDLSELARHLDSIDDV</sequence>
<proteinExistence type="predicted"/>
<feature type="transmembrane region" description="Helical" evidence="1">
    <location>
        <begin position="59"/>
        <end position="81"/>
    </location>
</feature>
<keyword evidence="3" id="KW-1185">Reference proteome</keyword>
<feature type="transmembrane region" description="Helical" evidence="1">
    <location>
        <begin position="147"/>
        <end position="171"/>
    </location>
</feature>
<dbReference type="AlphaFoldDB" id="A0A067T4M7"/>
<accession>A0A067T4M7</accession>
<protein>
    <submittedName>
        <fullName evidence="2">Uncharacterized protein</fullName>
    </submittedName>
</protein>
<feature type="transmembrane region" description="Helical" evidence="1">
    <location>
        <begin position="93"/>
        <end position="118"/>
    </location>
</feature>
<keyword evidence="1" id="KW-1133">Transmembrane helix</keyword>
<organism evidence="2 3">
    <name type="scientific">Galerina marginata (strain CBS 339.88)</name>
    <dbReference type="NCBI Taxonomy" id="685588"/>
    <lineage>
        <taxon>Eukaryota</taxon>
        <taxon>Fungi</taxon>
        <taxon>Dikarya</taxon>
        <taxon>Basidiomycota</taxon>
        <taxon>Agaricomycotina</taxon>
        <taxon>Agaricomycetes</taxon>
        <taxon>Agaricomycetidae</taxon>
        <taxon>Agaricales</taxon>
        <taxon>Agaricineae</taxon>
        <taxon>Strophariaceae</taxon>
        <taxon>Galerina</taxon>
    </lineage>
</organism>
<keyword evidence="1" id="KW-0472">Membrane</keyword>
<evidence type="ECO:0000256" key="1">
    <source>
        <dbReference type="SAM" id="Phobius"/>
    </source>
</evidence>
<keyword evidence="1" id="KW-0812">Transmembrane</keyword>
<dbReference type="HOGENOM" id="CLU_112544_0_0_1"/>
<gene>
    <name evidence="2" type="ORF">GALMADRAFT_594654</name>
</gene>
<feature type="transmembrane region" description="Helical" evidence="1">
    <location>
        <begin position="9"/>
        <end position="36"/>
    </location>
</feature>
<reference evidence="3" key="1">
    <citation type="journal article" date="2014" name="Proc. Natl. Acad. Sci. U.S.A.">
        <title>Extensive sampling of basidiomycete genomes demonstrates inadequacy of the white-rot/brown-rot paradigm for wood decay fungi.</title>
        <authorList>
            <person name="Riley R."/>
            <person name="Salamov A.A."/>
            <person name="Brown D.W."/>
            <person name="Nagy L.G."/>
            <person name="Floudas D."/>
            <person name="Held B.W."/>
            <person name="Levasseur A."/>
            <person name="Lombard V."/>
            <person name="Morin E."/>
            <person name="Otillar R."/>
            <person name="Lindquist E.A."/>
            <person name="Sun H."/>
            <person name="LaButti K.M."/>
            <person name="Schmutz J."/>
            <person name="Jabbour D."/>
            <person name="Luo H."/>
            <person name="Baker S.E."/>
            <person name="Pisabarro A.G."/>
            <person name="Walton J.D."/>
            <person name="Blanchette R.A."/>
            <person name="Henrissat B."/>
            <person name="Martin F."/>
            <person name="Cullen D."/>
            <person name="Hibbett D.S."/>
            <person name="Grigoriev I.V."/>
        </authorList>
    </citation>
    <scope>NUCLEOTIDE SEQUENCE [LARGE SCALE GENOMIC DNA]</scope>
    <source>
        <strain evidence="3">CBS 339.88</strain>
    </source>
</reference>
<name>A0A067T4M7_GALM3</name>
<dbReference type="Proteomes" id="UP000027222">
    <property type="component" value="Unassembled WGS sequence"/>
</dbReference>
<evidence type="ECO:0000313" key="2">
    <source>
        <dbReference type="EMBL" id="KDR73938.1"/>
    </source>
</evidence>
<dbReference type="EMBL" id="KL142384">
    <property type="protein sequence ID" value="KDR73938.1"/>
    <property type="molecule type" value="Genomic_DNA"/>
</dbReference>
<evidence type="ECO:0000313" key="3">
    <source>
        <dbReference type="Proteomes" id="UP000027222"/>
    </source>
</evidence>